<dbReference type="GO" id="GO:0019491">
    <property type="term" value="P:ectoine biosynthetic process"/>
    <property type="evidence" value="ECO:0007669"/>
    <property type="project" value="UniProtKB-UniPathway"/>
</dbReference>
<dbReference type="InterPro" id="IPR012772">
    <property type="entry name" value="Ectoine_EctA"/>
</dbReference>
<evidence type="ECO:0000256" key="4">
    <source>
        <dbReference type="ARBA" id="ARBA00012355"/>
    </source>
</evidence>
<sequence>MSATPVLHKEKLEFDKPAVQDGSKMWELAKKLGLDLNSSYKYLMMSEYFSETCVVAKEEGELVGFITAFILPEQDDTVFVWQVGVDSSQRGKGLASRMLDELLERNACQEIKFLEATVTPSNDASQKLFRRLARTNGTACHVSECFSEELFPEDHHEPELSFRIGPMDHR</sequence>
<keyword evidence="7 9" id="KW-0012">Acyltransferase</keyword>
<feature type="domain" description="N-acetyltransferase" evidence="10">
    <location>
        <begin position="12"/>
        <end position="165"/>
    </location>
</feature>
<dbReference type="EMBL" id="FNEN01000015">
    <property type="protein sequence ID" value="SDJ11858.1"/>
    <property type="molecule type" value="Genomic_DNA"/>
</dbReference>
<evidence type="ECO:0000256" key="2">
    <source>
        <dbReference type="ARBA" id="ARBA00004978"/>
    </source>
</evidence>
<evidence type="ECO:0000256" key="1">
    <source>
        <dbReference type="ARBA" id="ARBA00003741"/>
    </source>
</evidence>
<dbReference type="Proteomes" id="UP000198853">
    <property type="component" value="Unassembled WGS sequence"/>
</dbReference>
<keyword evidence="12" id="KW-1185">Reference proteome</keyword>
<evidence type="ECO:0000313" key="12">
    <source>
        <dbReference type="Proteomes" id="UP000198853"/>
    </source>
</evidence>
<dbReference type="GO" id="GO:0033816">
    <property type="term" value="F:diaminobutyrate acetyltransferase activity"/>
    <property type="evidence" value="ECO:0007669"/>
    <property type="project" value="UniProtKB-EC"/>
</dbReference>
<dbReference type="OrthoDB" id="2436196at2"/>
<dbReference type="Gene3D" id="3.40.630.30">
    <property type="match status" value="1"/>
</dbReference>
<dbReference type="Pfam" id="PF00583">
    <property type="entry name" value="Acetyltransf_1"/>
    <property type="match status" value="1"/>
</dbReference>
<keyword evidence="6 9" id="KW-0808">Transferase</keyword>
<name>A0A1G8R4J9_9BACI</name>
<evidence type="ECO:0000313" key="11">
    <source>
        <dbReference type="EMBL" id="SDJ11858.1"/>
    </source>
</evidence>
<dbReference type="SUPFAM" id="SSF55729">
    <property type="entry name" value="Acyl-CoA N-acyltransferases (Nat)"/>
    <property type="match status" value="1"/>
</dbReference>
<dbReference type="CDD" id="cd04301">
    <property type="entry name" value="NAT_SF"/>
    <property type="match status" value="1"/>
</dbReference>
<comment type="catalytic activity">
    <reaction evidence="8 9">
        <text>L-2,4-diaminobutanoate + acetyl-CoA = (2S)-4-acetamido-2-aminobutanoate + CoA + H(+)</text>
        <dbReference type="Rhea" id="RHEA:16901"/>
        <dbReference type="ChEBI" id="CHEBI:15378"/>
        <dbReference type="ChEBI" id="CHEBI:57287"/>
        <dbReference type="ChEBI" id="CHEBI:57288"/>
        <dbReference type="ChEBI" id="CHEBI:58761"/>
        <dbReference type="ChEBI" id="CHEBI:58929"/>
        <dbReference type="EC" id="2.3.1.178"/>
    </reaction>
</comment>
<evidence type="ECO:0000256" key="5">
    <source>
        <dbReference type="ARBA" id="ARBA00017935"/>
    </source>
</evidence>
<dbReference type="PROSITE" id="PS51186">
    <property type="entry name" value="GNAT"/>
    <property type="match status" value="1"/>
</dbReference>
<organism evidence="11 12">
    <name type="scientific">Natribacillus halophilus</name>
    <dbReference type="NCBI Taxonomy" id="549003"/>
    <lineage>
        <taxon>Bacteria</taxon>
        <taxon>Bacillati</taxon>
        <taxon>Bacillota</taxon>
        <taxon>Bacilli</taxon>
        <taxon>Bacillales</taxon>
        <taxon>Bacillaceae</taxon>
        <taxon>Natribacillus</taxon>
    </lineage>
</organism>
<proteinExistence type="inferred from homology"/>
<comment type="similarity">
    <text evidence="3 9">Belongs to the acetyltransferase family. EctA subfamily.</text>
</comment>
<evidence type="ECO:0000256" key="6">
    <source>
        <dbReference type="ARBA" id="ARBA00022679"/>
    </source>
</evidence>
<evidence type="ECO:0000259" key="10">
    <source>
        <dbReference type="PROSITE" id="PS51186"/>
    </source>
</evidence>
<accession>A0A1G8R4J9</accession>
<evidence type="ECO:0000256" key="3">
    <source>
        <dbReference type="ARBA" id="ARBA00010712"/>
    </source>
</evidence>
<dbReference type="InterPro" id="IPR000182">
    <property type="entry name" value="GNAT_dom"/>
</dbReference>
<dbReference type="UniPathway" id="UPA00067">
    <property type="reaction ID" value="UER00122"/>
</dbReference>
<dbReference type="EC" id="2.3.1.178" evidence="4 9"/>
<gene>
    <name evidence="9" type="primary">ectA</name>
    <name evidence="11" type="ORF">SAMN04488123_11560</name>
</gene>
<reference evidence="11 12" key="1">
    <citation type="submission" date="2016-10" db="EMBL/GenBank/DDBJ databases">
        <authorList>
            <person name="de Groot N.N."/>
        </authorList>
    </citation>
    <scope>NUCLEOTIDE SEQUENCE [LARGE SCALE GENOMIC DNA]</scope>
    <source>
        <strain evidence="11 12">DSM 21771</strain>
    </source>
</reference>
<dbReference type="InterPro" id="IPR016181">
    <property type="entry name" value="Acyl_CoA_acyltransferase"/>
</dbReference>
<comment type="pathway">
    <text evidence="2 9">Amine and polyamine biosynthesis; ectoine biosynthesis; L-ectoine from L-aspartate 4-semialdehyde: step 2/3.</text>
</comment>
<dbReference type="NCBIfam" id="TIGR02406">
    <property type="entry name" value="ectoine_EctA"/>
    <property type="match status" value="1"/>
</dbReference>
<protein>
    <recommendedName>
        <fullName evidence="5 9">L-2,4-diaminobutyric acid acetyltransferase</fullName>
        <shortName evidence="9">DABA acetyltransferase</shortName>
        <ecNumber evidence="4 9">2.3.1.178</ecNumber>
    </recommendedName>
</protein>
<evidence type="ECO:0000256" key="9">
    <source>
        <dbReference type="RuleBase" id="RU365045"/>
    </source>
</evidence>
<dbReference type="RefSeq" id="WP_090399387.1">
    <property type="nucleotide sequence ID" value="NZ_FNEN01000015.1"/>
</dbReference>
<comment type="function">
    <text evidence="1 9">Catalyzes the acetylation of L-2,4-diaminobutyrate (DABA) to gamma-N-acetyl-alpha,gamma-diaminobutyric acid (ADABA) with acetyl coenzyme A.</text>
</comment>
<evidence type="ECO:0000256" key="7">
    <source>
        <dbReference type="ARBA" id="ARBA00023315"/>
    </source>
</evidence>
<dbReference type="AlphaFoldDB" id="A0A1G8R4J9"/>
<evidence type="ECO:0000256" key="8">
    <source>
        <dbReference type="ARBA" id="ARBA00048924"/>
    </source>
</evidence>